<dbReference type="NCBIfam" id="NF033484">
    <property type="entry name" value="Stp1_PP2C_phos"/>
    <property type="match status" value="1"/>
</dbReference>
<proteinExistence type="predicted"/>
<dbReference type="RefSeq" id="WP_054635278.1">
    <property type="nucleotide sequence ID" value="NZ_JBHSOZ010000003.1"/>
</dbReference>
<dbReference type="InterPro" id="IPR001932">
    <property type="entry name" value="PPM-type_phosphatase-like_dom"/>
</dbReference>
<dbReference type="EMBL" id="JBHSOZ010000003">
    <property type="protein sequence ID" value="MFC5712197.1"/>
    <property type="molecule type" value="Genomic_DNA"/>
</dbReference>
<feature type="domain" description="PPM-type phosphatase" evidence="1">
    <location>
        <begin position="2"/>
        <end position="243"/>
    </location>
</feature>
<dbReference type="Proteomes" id="UP001596142">
    <property type="component" value="Unassembled WGS sequence"/>
</dbReference>
<dbReference type="PROSITE" id="PS51746">
    <property type="entry name" value="PPM_2"/>
    <property type="match status" value="1"/>
</dbReference>
<gene>
    <name evidence="2" type="ORF">ACFPU1_05345</name>
</gene>
<accession>A0ABW0YL52</accession>
<dbReference type="SMART" id="SM00331">
    <property type="entry name" value="PP2C_SIG"/>
    <property type="match status" value="1"/>
</dbReference>
<organism evidence="2 3">
    <name type="scientific">Thalassorhabdus alkalitolerans</name>
    <dbReference type="NCBI Taxonomy" id="2282697"/>
    <lineage>
        <taxon>Bacteria</taxon>
        <taxon>Bacillati</taxon>
        <taxon>Bacillota</taxon>
        <taxon>Bacilli</taxon>
        <taxon>Bacillales</taxon>
        <taxon>Bacillaceae</taxon>
        <taxon>Thalassorhabdus</taxon>
    </lineage>
</organism>
<sequence length="250" mass="27135">MDWLFKTDVGRVRDHNEDNGGVYVNSHSDSVLGVVADGMGGHKSGDVASAIACKVLEDEWLAASSSFTEREAVTWLSSTITRVNEEIFKKSKEDMSCYGMGTTVVAAICTEEYVAVGHVGDSRAYLITDDSIHLKTDDHSLVNELVKNGQISEEEAENHPRKNVLLRALGTEAGITVEVSSFSWRQGELVFLCSDGLSNKVSDADLLRMMTKEGSLSDKGERLVHMANERGGEDNITIAAITHPSSPRGS</sequence>
<reference evidence="3" key="1">
    <citation type="journal article" date="2019" name="Int. J. Syst. Evol. Microbiol.">
        <title>The Global Catalogue of Microorganisms (GCM) 10K type strain sequencing project: providing services to taxonomists for standard genome sequencing and annotation.</title>
        <authorList>
            <consortium name="The Broad Institute Genomics Platform"/>
            <consortium name="The Broad Institute Genome Sequencing Center for Infectious Disease"/>
            <person name="Wu L."/>
            <person name="Ma J."/>
        </authorList>
    </citation>
    <scope>NUCLEOTIDE SEQUENCE [LARGE SCALE GENOMIC DNA]</scope>
    <source>
        <strain evidence="3">CECT 7184</strain>
    </source>
</reference>
<name>A0ABW0YL52_9BACI</name>
<evidence type="ECO:0000259" key="1">
    <source>
        <dbReference type="PROSITE" id="PS51746"/>
    </source>
</evidence>
<dbReference type="InterPro" id="IPR015655">
    <property type="entry name" value="PP2C"/>
</dbReference>
<dbReference type="CDD" id="cd00143">
    <property type="entry name" value="PP2Cc"/>
    <property type="match status" value="1"/>
</dbReference>
<dbReference type="Gene3D" id="3.60.40.10">
    <property type="entry name" value="PPM-type phosphatase domain"/>
    <property type="match status" value="1"/>
</dbReference>
<evidence type="ECO:0000313" key="3">
    <source>
        <dbReference type="Proteomes" id="UP001596142"/>
    </source>
</evidence>
<evidence type="ECO:0000313" key="2">
    <source>
        <dbReference type="EMBL" id="MFC5712197.1"/>
    </source>
</evidence>
<dbReference type="PANTHER" id="PTHR47992">
    <property type="entry name" value="PROTEIN PHOSPHATASE"/>
    <property type="match status" value="1"/>
</dbReference>
<dbReference type="Pfam" id="PF13672">
    <property type="entry name" value="PP2C_2"/>
    <property type="match status" value="1"/>
</dbReference>
<comment type="caution">
    <text evidence="2">The sequence shown here is derived from an EMBL/GenBank/DDBJ whole genome shotgun (WGS) entry which is preliminary data.</text>
</comment>
<dbReference type="SUPFAM" id="SSF81606">
    <property type="entry name" value="PP2C-like"/>
    <property type="match status" value="1"/>
</dbReference>
<keyword evidence="3" id="KW-1185">Reference proteome</keyword>
<dbReference type="SMART" id="SM00332">
    <property type="entry name" value="PP2Cc"/>
    <property type="match status" value="1"/>
</dbReference>
<dbReference type="InterPro" id="IPR036457">
    <property type="entry name" value="PPM-type-like_dom_sf"/>
</dbReference>
<protein>
    <submittedName>
        <fullName evidence="2">Stp1/IreP family PP2C-type Ser/Thr phosphatase</fullName>
    </submittedName>
</protein>